<dbReference type="EMBL" id="BAAAHP010000238">
    <property type="protein sequence ID" value="GAA0901930.1"/>
    <property type="molecule type" value="Genomic_DNA"/>
</dbReference>
<evidence type="ECO:0000259" key="4">
    <source>
        <dbReference type="Pfam" id="PF06441"/>
    </source>
</evidence>
<sequence>MREFRIEVPESELDDLRERLARTRWPDPATAPGWAQGVPLDYARELCDHWARRYDWRRCEAQVNALPSFRTGLDGGGDDTVEVHLLHVRSPHRSALPLLLTHGWPGSIVEFLDIVEALTDPPDPADAFHLVIPSLPGYGFSGKPTVPGWGVERIATAWAQLMDRLGYDRYGAHGGDWGSMISSALGTGAPENVVGIHLTMPLAAPPPEAERQPLSAAEQESLATRETFLKRGTGYSREQATRPQTLGYALADSPSGQCMWVVEKFWDWTDCAGHPENVISRDRLLDNVMFYWLPGSGASSARLYWESYDRRRTDEVPVPTGITLFPQELVRLPRHWLERRFTDLRFWNEPAVGGHFAALEQPDVLVEDLRAFFRKLR</sequence>
<evidence type="ECO:0000256" key="1">
    <source>
        <dbReference type="ARBA" id="ARBA00010088"/>
    </source>
</evidence>
<dbReference type="Proteomes" id="UP001499967">
    <property type="component" value="Unassembled WGS sequence"/>
</dbReference>
<dbReference type="RefSeq" id="WP_343945936.1">
    <property type="nucleotide sequence ID" value="NZ_BAAAHP010000238.1"/>
</dbReference>
<dbReference type="PANTHER" id="PTHR21661">
    <property type="entry name" value="EPOXIDE HYDROLASE 1-RELATED"/>
    <property type="match status" value="1"/>
</dbReference>
<dbReference type="Gene3D" id="3.40.50.1820">
    <property type="entry name" value="alpha/beta hydrolase"/>
    <property type="match status" value="1"/>
</dbReference>
<evidence type="ECO:0000256" key="2">
    <source>
        <dbReference type="ARBA" id="ARBA00022797"/>
    </source>
</evidence>
<reference evidence="5 6" key="1">
    <citation type="journal article" date="2019" name="Int. J. Syst. Evol. Microbiol.">
        <title>The Global Catalogue of Microorganisms (GCM) 10K type strain sequencing project: providing services to taxonomists for standard genome sequencing and annotation.</title>
        <authorList>
            <consortium name="The Broad Institute Genomics Platform"/>
            <consortium name="The Broad Institute Genome Sequencing Center for Infectious Disease"/>
            <person name="Wu L."/>
            <person name="Ma J."/>
        </authorList>
    </citation>
    <scope>NUCLEOTIDE SEQUENCE [LARGE SCALE GENOMIC DNA]</scope>
    <source>
        <strain evidence="5 6">JCM 11117</strain>
    </source>
</reference>
<proteinExistence type="inferred from homology"/>
<keyword evidence="3 5" id="KW-0378">Hydrolase</keyword>
<gene>
    <name evidence="5" type="ORF">GCM10009559_68860</name>
</gene>
<dbReference type="InterPro" id="IPR016292">
    <property type="entry name" value="Epoxide_hydrolase"/>
</dbReference>
<dbReference type="InterPro" id="IPR029058">
    <property type="entry name" value="AB_hydrolase_fold"/>
</dbReference>
<dbReference type="SUPFAM" id="SSF53474">
    <property type="entry name" value="alpha/beta-Hydrolases"/>
    <property type="match status" value="1"/>
</dbReference>
<evidence type="ECO:0000256" key="3">
    <source>
        <dbReference type="ARBA" id="ARBA00022801"/>
    </source>
</evidence>
<keyword evidence="2" id="KW-0058">Aromatic hydrocarbons catabolism</keyword>
<dbReference type="PIRSF" id="PIRSF001112">
    <property type="entry name" value="Epoxide_hydrolase"/>
    <property type="match status" value="1"/>
</dbReference>
<evidence type="ECO:0000313" key="6">
    <source>
        <dbReference type="Proteomes" id="UP001499967"/>
    </source>
</evidence>
<keyword evidence="6" id="KW-1185">Reference proteome</keyword>
<comment type="similarity">
    <text evidence="1">Belongs to the peptidase S33 family.</text>
</comment>
<accession>A0ABN1NCC8</accession>
<dbReference type="InterPro" id="IPR010497">
    <property type="entry name" value="Epoxide_hydro_N"/>
</dbReference>
<dbReference type="PANTHER" id="PTHR21661:SF35">
    <property type="entry name" value="EPOXIDE HYDROLASE"/>
    <property type="match status" value="1"/>
</dbReference>
<protein>
    <submittedName>
        <fullName evidence="5">Epoxide hydrolase</fullName>
    </submittedName>
</protein>
<evidence type="ECO:0000313" key="5">
    <source>
        <dbReference type="EMBL" id="GAA0901930.1"/>
    </source>
</evidence>
<dbReference type="PRINTS" id="PR00412">
    <property type="entry name" value="EPOXHYDRLASE"/>
</dbReference>
<name>A0ABN1NCC8_9PSEU</name>
<organism evidence="5 6">
    <name type="scientific">Pseudonocardia zijingensis</name>
    <dbReference type="NCBI Taxonomy" id="153376"/>
    <lineage>
        <taxon>Bacteria</taxon>
        <taxon>Bacillati</taxon>
        <taxon>Actinomycetota</taxon>
        <taxon>Actinomycetes</taxon>
        <taxon>Pseudonocardiales</taxon>
        <taxon>Pseudonocardiaceae</taxon>
        <taxon>Pseudonocardia</taxon>
    </lineage>
</organism>
<comment type="caution">
    <text evidence="5">The sequence shown here is derived from an EMBL/GenBank/DDBJ whole genome shotgun (WGS) entry which is preliminary data.</text>
</comment>
<dbReference type="GO" id="GO:0016787">
    <property type="term" value="F:hydrolase activity"/>
    <property type="evidence" value="ECO:0007669"/>
    <property type="project" value="UniProtKB-KW"/>
</dbReference>
<dbReference type="Pfam" id="PF06441">
    <property type="entry name" value="EHN"/>
    <property type="match status" value="1"/>
</dbReference>
<feature type="domain" description="Epoxide hydrolase N-terminal" evidence="4">
    <location>
        <begin position="1"/>
        <end position="111"/>
    </location>
</feature>
<dbReference type="InterPro" id="IPR000639">
    <property type="entry name" value="Epox_hydrolase-like"/>
</dbReference>